<dbReference type="InterPro" id="IPR036844">
    <property type="entry name" value="Hint_dom_sf"/>
</dbReference>
<dbReference type="Gene3D" id="2.170.16.10">
    <property type="entry name" value="Hedgehog/Intein (Hint) domain"/>
    <property type="match status" value="1"/>
</dbReference>
<evidence type="ECO:0000313" key="1">
    <source>
        <dbReference type="EMBL" id="WQJ54199.1"/>
    </source>
</evidence>
<accession>A0ABZ0Z821</accession>
<dbReference type="Proteomes" id="UP001346559">
    <property type="component" value="Segment"/>
</dbReference>
<dbReference type="Pfam" id="PF03237">
    <property type="entry name" value="Terminase_6N"/>
    <property type="match status" value="1"/>
</dbReference>
<dbReference type="InterPro" id="IPR030934">
    <property type="entry name" value="Intein_C"/>
</dbReference>
<proteinExistence type="predicted"/>
<dbReference type="Gene3D" id="3.40.50.300">
    <property type="entry name" value="P-loop containing nucleotide triphosphate hydrolases"/>
    <property type="match status" value="1"/>
</dbReference>
<dbReference type="PROSITE" id="PS50818">
    <property type="entry name" value="INTEIN_C_TER"/>
    <property type="match status" value="1"/>
</dbReference>
<dbReference type="InterPro" id="IPR027417">
    <property type="entry name" value="P-loop_NTPase"/>
</dbReference>
<dbReference type="CDD" id="cd00081">
    <property type="entry name" value="Hint"/>
    <property type="match status" value="1"/>
</dbReference>
<name>A0ABZ0Z821_9CAUD</name>
<organism evidence="1 2">
    <name type="scientific">phage Lak_Megaphage_RVC_AP1_GC26</name>
    <dbReference type="NCBI Taxonomy" id="3109224"/>
    <lineage>
        <taxon>Viruses</taxon>
        <taxon>Duplodnaviria</taxon>
        <taxon>Heunggongvirae</taxon>
        <taxon>Uroviricota</taxon>
        <taxon>Caudoviricetes</taxon>
        <taxon>Caudoviricetes code 15 clade</taxon>
    </lineage>
</organism>
<dbReference type="EMBL" id="OR769218">
    <property type="protein sequence ID" value="WQJ54199.1"/>
    <property type="molecule type" value="Genomic_DNA"/>
</dbReference>
<sequence>MEDIQISFYELYYGNIQNPTLLDLITYKLYKHNKNNRFNKLIHLLDKIKFRKIKHNNKIIEDNKNNLTDLHVKTSNGYSNITNLYRTKSYKVYELQLEDNIKLQCADNHLIYSSINYVESYIFIKDLTQNHYVYTEYGWKKVLYINELNDEQYMCDITIQNDEHNYFCNNILSHNTTSVVSYFVWYICFHADRNLMITANKESTTKEILKKCMDVFKGLPYFLKPGIEEYSKTTLRTENGCSLRAVATTGDSATGDSINILLIDECALIQQNIIKEFWGSVYPTLSSFKQSQIIVLSTPRGRTGLYYDLWEGAQNGKNGFVSKRVDWWQVPGRDENWKQDQISVFGQDLWEREFELSFDTNESRLVSKNALEKIDHIKRKFEHVEIYGVPKRVTDKIYWDPEFHPDQLTYEDKIQRRFVCLIDTAQGTEAGEYGKEDSDYNIINIFEMKLLDPEIILKNRLGYKAVKYINCICLEQVGIYIDNNFDEEECAAAAQHIAFDVFSNGGGYEGEIDNMRILYETNFNGKNFKKIFQKHDQFYDTILKGFLTTGGNHGKKYFCELGAKLIDLDQIIVKQDHEIPVMSSVEQLKAFGKVKNSYAGLSMHDDISITILFASRFFEDDSQFDWLDEWFSQLPNYNYNTIEERNKVLQILNYLEIYEYTNEDDDTEADNYSELVSAATSGFGQITQQASGTYGSLMHNQNTSTPYHNNPNNMNRNYYQPQQQTPMYQGTYSSLSRNNLMNSRFIKR</sequence>
<evidence type="ECO:0000313" key="2">
    <source>
        <dbReference type="Proteomes" id="UP001346559"/>
    </source>
</evidence>
<reference evidence="1 2" key="1">
    <citation type="submission" date="2023-11" db="EMBL/GenBank/DDBJ databases">
        <authorList>
            <person name="Cook R."/>
            <person name="Crisci M."/>
            <person name="Pye H."/>
            <person name="Adriaenssens E."/>
            <person name="Santini J."/>
        </authorList>
    </citation>
    <scope>NUCLEOTIDE SEQUENCE [LARGE SCALE GENOMIC DNA]</scope>
    <source>
        <strain evidence="1">Lak_Megaphage_RVC_AP1_GC26</strain>
    </source>
</reference>
<protein>
    <submittedName>
        <fullName evidence="1">Terminase large subunit</fullName>
    </submittedName>
</protein>
<dbReference type="SUPFAM" id="SSF51294">
    <property type="entry name" value="Hedgehog/intein (Hint) domain"/>
    <property type="match status" value="1"/>
</dbReference>
<keyword evidence="2" id="KW-1185">Reference proteome</keyword>